<comment type="caution">
    <text evidence="8">The sequence shown here is derived from an EMBL/GenBank/DDBJ whole genome shotgun (WGS) entry which is preliminary data.</text>
</comment>
<feature type="domain" description="BHLH" evidence="7">
    <location>
        <begin position="179"/>
        <end position="230"/>
    </location>
</feature>
<evidence type="ECO:0000256" key="4">
    <source>
        <dbReference type="ARBA" id="ARBA00023163"/>
    </source>
</evidence>
<organism evidence="8 9">
    <name type="scientific">Basidiobolus ranarum</name>
    <dbReference type="NCBI Taxonomy" id="34480"/>
    <lineage>
        <taxon>Eukaryota</taxon>
        <taxon>Fungi</taxon>
        <taxon>Fungi incertae sedis</taxon>
        <taxon>Zoopagomycota</taxon>
        <taxon>Entomophthoromycotina</taxon>
        <taxon>Basidiobolomycetes</taxon>
        <taxon>Basidiobolales</taxon>
        <taxon>Basidiobolaceae</taxon>
        <taxon>Basidiobolus</taxon>
    </lineage>
</organism>
<dbReference type="PANTHER" id="PTHR15741:SF27">
    <property type="entry name" value="TRANSCRIPTION FACTOR AP-4"/>
    <property type="match status" value="1"/>
</dbReference>
<evidence type="ECO:0000256" key="1">
    <source>
        <dbReference type="ARBA" id="ARBA00004123"/>
    </source>
</evidence>
<gene>
    <name evidence="8" type="ORF">K7432_011259</name>
</gene>
<reference evidence="8 9" key="1">
    <citation type="submission" date="2023-04" db="EMBL/GenBank/DDBJ databases">
        <title>Genome of Basidiobolus ranarum AG-B5.</title>
        <authorList>
            <person name="Stajich J.E."/>
            <person name="Carter-House D."/>
            <person name="Gryganskyi A."/>
        </authorList>
    </citation>
    <scope>NUCLEOTIDE SEQUENCE [LARGE SCALE GENOMIC DNA]</scope>
    <source>
        <strain evidence="8 9">AG-B5</strain>
    </source>
</reference>
<dbReference type="SUPFAM" id="SSF47459">
    <property type="entry name" value="HLH, helix-loop-helix DNA-binding domain"/>
    <property type="match status" value="1"/>
</dbReference>
<keyword evidence="9" id="KW-1185">Reference proteome</keyword>
<accession>A0ABR2VV52</accession>
<name>A0ABR2VV52_9FUNG</name>
<keyword evidence="5" id="KW-0539">Nucleus</keyword>
<dbReference type="EMBL" id="JASJQH010007728">
    <property type="protein sequence ID" value="KAK9702384.1"/>
    <property type="molecule type" value="Genomic_DNA"/>
</dbReference>
<dbReference type="SMART" id="SM00353">
    <property type="entry name" value="HLH"/>
    <property type="match status" value="1"/>
</dbReference>
<comment type="subcellular location">
    <subcellularLocation>
        <location evidence="1">Nucleus</location>
    </subcellularLocation>
</comment>
<proteinExistence type="predicted"/>
<evidence type="ECO:0000313" key="8">
    <source>
        <dbReference type="EMBL" id="KAK9702384.1"/>
    </source>
</evidence>
<dbReference type="Pfam" id="PF00010">
    <property type="entry name" value="HLH"/>
    <property type="match status" value="1"/>
</dbReference>
<feature type="region of interest" description="Disordered" evidence="6">
    <location>
        <begin position="1"/>
        <end position="48"/>
    </location>
</feature>
<sequence length="253" mass="28645">MNTPISDVAPHLQMDKSISYSSTPYPSTVSNPYSSTSPNPYPSNRTSWPTEEVHFRKQQFLIHDVKVTSKADHTAFHSSSTPFASYESSYPPVVGDYMSNSNILDVYPGQGTNAVSNRSPAEEIFPAPNIATNHFQPPSSSFTGQTQKTAEFRPLLPEDITSTGVPRPSGAHRQDSLYLRKMNHRTAEQHRRDSFKSSLAELRMLIPRTVHSKANKLILVKQAVDHILHLQGELQERNKEIERLRHEIEQKRR</sequence>
<evidence type="ECO:0000256" key="6">
    <source>
        <dbReference type="SAM" id="MobiDB-lite"/>
    </source>
</evidence>
<dbReference type="PROSITE" id="PS50888">
    <property type="entry name" value="BHLH"/>
    <property type="match status" value="1"/>
</dbReference>
<evidence type="ECO:0000313" key="9">
    <source>
        <dbReference type="Proteomes" id="UP001479436"/>
    </source>
</evidence>
<keyword evidence="3" id="KW-0238">DNA-binding</keyword>
<evidence type="ECO:0000259" key="7">
    <source>
        <dbReference type="PROSITE" id="PS50888"/>
    </source>
</evidence>
<evidence type="ECO:0000256" key="2">
    <source>
        <dbReference type="ARBA" id="ARBA00023015"/>
    </source>
</evidence>
<evidence type="ECO:0000256" key="5">
    <source>
        <dbReference type="ARBA" id="ARBA00023242"/>
    </source>
</evidence>
<dbReference type="InterPro" id="IPR052207">
    <property type="entry name" value="Max-like/E-box_TFs"/>
</dbReference>
<protein>
    <recommendedName>
        <fullName evidence="7">BHLH domain-containing protein</fullName>
    </recommendedName>
</protein>
<evidence type="ECO:0000256" key="3">
    <source>
        <dbReference type="ARBA" id="ARBA00023125"/>
    </source>
</evidence>
<keyword evidence="4" id="KW-0804">Transcription</keyword>
<dbReference type="PANTHER" id="PTHR15741">
    <property type="entry name" value="BASIC HELIX-LOOP-HELIX ZIP TRANSCRIPTION FACTOR"/>
    <property type="match status" value="1"/>
</dbReference>
<keyword evidence="2" id="KW-0805">Transcription regulation</keyword>
<feature type="compositionally biased region" description="Low complexity" evidence="6">
    <location>
        <begin position="17"/>
        <end position="47"/>
    </location>
</feature>
<dbReference type="InterPro" id="IPR011598">
    <property type="entry name" value="bHLH_dom"/>
</dbReference>
<dbReference type="CDD" id="cd11405">
    <property type="entry name" value="bHLHzip_MLXIP_like"/>
    <property type="match status" value="1"/>
</dbReference>
<dbReference type="InterPro" id="IPR036638">
    <property type="entry name" value="HLH_DNA-bd_sf"/>
</dbReference>
<dbReference type="Gene3D" id="4.10.280.10">
    <property type="entry name" value="Helix-loop-helix DNA-binding domain"/>
    <property type="match status" value="1"/>
</dbReference>
<dbReference type="Proteomes" id="UP001479436">
    <property type="component" value="Unassembled WGS sequence"/>
</dbReference>